<accession>A0A9Q0RUJ0</accession>
<dbReference type="InterPro" id="IPR047419">
    <property type="entry name" value="Tudor_WGE"/>
</dbReference>
<comment type="caution">
    <text evidence="3">The sequence shown here is derived from an EMBL/GenBank/DDBJ whole genome shotgun (WGS) entry which is preliminary data.</text>
</comment>
<dbReference type="EMBL" id="WJQU01002936">
    <property type="protein sequence ID" value="KAJ6629261.1"/>
    <property type="molecule type" value="Genomic_DNA"/>
</dbReference>
<dbReference type="Gene3D" id="2.30.30.490">
    <property type="match status" value="1"/>
</dbReference>
<dbReference type="CDD" id="cd04714">
    <property type="entry name" value="BAH_BAHCC1"/>
    <property type="match status" value="1"/>
</dbReference>
<name>A0A9Q0RUJ0_9DIPT</name>
<dbReference type="AlphaFoldDB" id="A0A9Q0RUJ0"/>
<feature type="compositionally biased region" description="Acidic residues" evidence="1">
    <location>
        <begin position="249"/>
        <end position="260"/>
    </location>
</feature>
<feature type="compositionally biased region" description="Polar residues" evidence="1">
    <location>
        <begin position="622"/>
        <end position="634"/>
    </location>
</feature>
<proteinExistence type="predicted"/>
<reference evidence="3" key="1">
    <citation type="submission" date="2022-07" db="EMBL/GenBank/DDBJ databases">
        <authorList>
            <person name="Trinca V."/>
            <person name="Uliana J.V.C."/>
            <person name="Torres T.T."/>
            <person name="Ward R.J."/>
            <person name="Monesi N."/>
        </authorList>
    </citation>
    <scope>NUCLEOTIDE SEQUENCE</scope>
    <source>
        <strain evidence="3">HSMRA1968</strain>
        <tissue evidence="3">Whole embryos</tissue>
    </source>
</reference>
<feature type="compositionally biased region" description="Basic residues" evidence="1">
    <location>
        <begin position="461"/>
        <end position="480"/>
    </location>
</feature>
<feature type="compositionally biased region" description="Low complexity" evidence="1">
    <location>
        <begin position="588"/>
        <end position="599"/>
    </location>
</feature>
<dbReference type="PANTHER" id="PTHR12505:SF24">
    <property type="entry name" value="PROTEIN WINGED EYE"/>
    <property type="match status" value="1"/>
</dbReference>
<feature type="compositionally biased region" description="Basic and acidic residues" evidence="1">
    <location>
        <begin position="1027"/>
        <end position="1043"/>
    </location>
</feature>
<evidence type="ECO:0000313" key="4">
    <source>
        <dbReference type="Proteomes" id="UP001151699"/>
    </source>
</evidence>
<dbReference type="CDD" id="cd20397">
    <property type="entry name" value="Tudor_BAHCC1-like"/>
    <property type="match status" value="1"/>
</dbReference>
<feature type="compositionally biased region" description="Basic residues" evidence="1">
    <location>
        <begin position="957"/>
        <end position="968"/>
    </location>
</feature>
<dbReference type="GO" id="GO:0003682">
    <property type="term" value="F:chromatin binding"/>
    <property type="evidence" value="ECO:0007669"/>
    <property type="project" value="InterPro"/>
</dbReference>
<protein>
    <submittedName>
        <fullName evidence="3">Protein winged eye</fullName>
    </submittedName>
</protein>
<dbReference type="Pfam" id="PF01426">
    <property type="entry name" value="BAH"/>
    <property type="match status" value="1"/>
</dbReference>
<feature type="region of interest" description="Disordered" evidence="1">
    <location>
        <begin position="573"/>
        <end position="648"/>
    </location>
</feature>
<feature type="compositionally biased region" description="Low complexity" evidence="1">
    <location>
        <begin position="1050"/>
        <end position="1059"/>
    </location>
</feature>
<evidence type="ECO:0000256" key="1">
    <source>
        <dbReference type="SAM" id="MobiDB-lite"/>
    </source>
</evidence>
<dbReference type="PANTHER" id="PTHR12505">
    <property type="entry name" value="PHD FINGER TRANSCRIPTION FACTOR"/>
    <property type="match status" value="1"/>
</dbReference>
<feature type="region of interest" description="Disordered" evidence="1">
    <location>
        <begin position="950"/>
        <end position="1075"/>
    </location>
</feature>
<dbReference type="InterPro" id="IPR001025">
    <property type="entry name" value="BAH_dom"/>
</dbReference>
<sequence length="1260" mass="141961">MFKASLPVESMIPVGCQLVRDPSTGQVLLLPTPTSLEPFQQAVVWPSYSQQLQTPHLLMPPMAPLTQQMQPPPLTPIQLLGTDYLSGATLHQHTQTHSTRLVALTSDNKRKSCQSSQLPLPATLIKIEDCSSATTGNTSTSSHHQQSHLFDPCKSTTMQTIATAVQTSNMTPELEMHHQMYYQSEGNLIQIAPHNEPCRNMMDAIEARSLSPLSDRRDMSPTNENLDNSTLSLPEVQDANIQTDTPVMSEDDNTTGDDDCTFPSNTSPTNDSSAITTSASSSDMCHNVSSLSEINSSNSLNHQNADNTKTHDSSFDSNTTVTSSITFEEIPVPQPETILLSSYESSESIDTDQQQSYTFTQKNHAPDLSGLELLSNSIEAFEKKTFIKQEPIEKAELMYSMDTSVTQTEPIDCSMHPKEYVSEPLGGLDLLCVLAEQRFQEEVGQRSRKRSLSTDGSDSKRQKKLHKDKQSSKKSNKKSKQLKERRESRSKRQETDEDDDDSVEKNLNETFNRVKASYQRQCSCKRTTSDGEGCCYEKCNFPTPEEVYSAMHTDMKQKLTAIAKEFQEKKRKLNEIKNLDKMNHSRESTPSSSSKSFSFDSEHSTKSELISPNISSSSQSETFQADSSKMQPDTESMRFDEADTSSSAYKQRKIDTNLVDSSSLNTMKSKSLVGYIFATKKRLNDSKTDNSSSMTDETSQSDMNSIKQEVAGDEELSQEALFGPPKRESKHQSKHKKSKSKDRKHRRSSESKSKKRKIDARCNLTEEQLDNLSTTARVLTALGGLFYAGCLGAVQPKNVYSIILDGERGNKPRFLTREEILRDAVLHEVAPRSADEVPPGTRLCAYWSEKYRCLYPGTAAHPSSDDYEFDPKFVTVEFDDGDSGRIPIEHVRFLKSDYPIVDYDPNPLATLGKRKQRSSQSETHVTSESINEPTTSTNCFSIFKDKIKNEDKEAQKERRRLKKIRKDKNKSGSNDDKKHKHKHKHKKRRKHKKHYHRDAESPVEVKSEIRDEETPPQDDSVSQTDDSNERNDEVFSAEIKEETMTEEEATSSITESSGSNYKPAKKKERQNSAENHSKIAAFLPARQLWAWSGKGIKRSGPKGRGRKQFYRTIQRGKETISVGDSAVFLSTGRPDRPYIGRIECMWETTNSNRIVRVKWYYHPEEATGCPTLVYPGGLFQSPHEDENDVQTISHKCKVLPFVQYTEKYGPDPKQYESVYDNNDTFYLAGSYDPTSIVLTLENNIPSSSKVIEKKASKVAK</sequence>
<organism evidence="3 4">
    <name type="scientific">Pseudolycoriella hygida</name>
    <dbReference type="NCBI Taxonomy" id="35572"/>
    <lineage>
        <taxon>Eukaryota</taxon>
        <taxon>Metazoa</taxon>
        <taxon>Ecdysozoa</taxon>
        <taxon>Arthropoda</taxon>
        <taxon>Hexapoda</taxon>
        <taxon>Insecta</taxon>
        <taxon>Pterygota</taxon>
        <taxon>Neoptera</taxon>
        <taxon>Endopterygota</taxon>
        <taxon>Diptera</taxon>
        <taxon>Nematocera</taxon>
        <taxon>Sciaroidea</taxon>
        <taxon>Sciaridae</taxon>
        <taxon>Pseudolycoriella</taxon>
    </lineage>
</organism>
<feature type="region of interest" description="Disordered" evidence="1">
    <location>
        <begin position="684"/>
        <end position="759"/>
    </location>
</feature>
<feature type="compositionally biased region" description="Low complexity" evidence="1">
    <location>
        <begin position="272"/>
        <end position="301"/>
    </location>
</feature>
<dbReference type="SMART" id="SM00439">
    <property type="entry name" value="BAH"/>
    <property type="match status" value="1"/>
</dbReference>
<keyword evidence="4" id="KW-1185">Reference proteome</keyword>
<gene>
    <name evidence="3" type="primary">wge_0</name>
    <name evidence="3" type="ORF">Bhyg_16691</name>
</gene>
<evidence type="ECO:0000313" key="3">
    <source>
        <dbReference type="EMBL" id="KAJ6629261.1"/>
    </source>
</evidence>
<feature type="region of interest" description="Disordered" evidence="1">
    <location>
        <begin position="211"/>
        <end position="319"/>
    </location>
</feature>
<dbReference type="OrthoDB" id="6426227at2759"/>
<feature type="region of interest" description="Disordered" evidence="1">
    <location>
        <begin position="906"/>
        <end position="934"/>
    </location>
</feature>
<dbReference type="Pfam" id="PF24912">
    <property type="entry name" value="SH3_TNRC18"/>
    <property type="match status" value="1"/>
</dbReference>
<feature type="compositionally biased region" description="Basic and acidic residues" evidence="1">
    <location>
        <begin position="573"/>
        <end position="587"/>
    </location>
</feature>
<dbReference type="PROSITE" id="PS51038">
    <property type="entry name" value="BAH"/>
    <property type="match status" value="1"/>
</dbReference>
<evidence type="ECO:0000259" key="2">
    <source>
        <dbReference type="PROSITE" id="PS51038"/>
    </source>
</evidence>
<feature type="compositionally biased region" description="Polar residues" evidence="1">
    <location>
        <begin position="689"/>
        <end position="707"/>
    </location>
</feature>
<feature type="compositionally biased region" description="Low complexity" evidence="1">
    <location>
        <begin position="607"/>
        <end position="621"/>
    </location>
</feature>
<feature type="compositionally biased region" description="Basic and acidic residues" evidence="1">
    <location>
        <begin position="997"/>
        <end position="1013"/>
    </location>
</feature>
<feature type="compositionally biased region" description="Polar residues" evidence="1">
    <location>
        <begin position="220"/>
        <end position="232"/>
    </location>
</feature>
<feature type="compositionally biased region" description="Basic residues" evidence="1">
    <location>
        <begin position="732"/>
        <end position="758"/>
    </location>
</feature>
<feature type="region of interest" description="Disordered" evidence="1">
    <location>
        <begin position="443"/>
        <end position="504"/>
    </location>
</feature>
<dbReference type="InterPro" id="IPR043151">
    <property type="entry name" value="BAH_sf"/>
</dbReference>
<feature type="compositionally biased region" description="Basic residues" evidence="1">
    <location>
        <begin position="978"/>
        <end position="996"/>
    </location>
</feature>
<dbReference type="InterPro" id="IPR048924">
    <property type="entry name" value="BAHCC1-like_Tudor"/>
</dbReference>
<dbReference type="InterPro" id="IPR052429">
    <property type="entry name" value="BAH_domain_protein"/>
</dbReference>
<feature type="compositionally biased region" description="Basic and acidic residues" evidence="1">
    <location>
        <begin position="481"/>
        <end position="494"/>
    </location>
</feature>
<feature type="compositionally biased region" description="Polar residues" evidence="1">
    <location>
        <begin position="262"/>
        <end position="271"/>
    </location>
</feature>
<feature type="compositionally biased region" description="Polar residues" evidence="1">
    <location>
        <begin position="918"/>
        <end position="934"/>
    </location>
</feature>
<dbReference type="InterPro" id="IPR056841">
    <property type="entry name" value="TNRC18_BAHCC1-like_SH3"/>
</dbReference>
<dbReference type="Pfam" id="PF21744">
    <property type="entry name" value="BAHCC1-like_Tudor"/>
    <property type="match status" value="1"/>
</dbReference>
<feature type="domain" description="BAH" evidence="2">
    <location>
        <begin position="1118"/>
        <end position="1242"/>
    </location>
</feature>
<dbReference type="Proteomes" id="UP001151699">
    <property type="component" value="Unassembled WGS sequence"/>
</dbReference>